<organism evidence="2 3">
    <name type="scientific">Alcanivorax nanhaiticus</name>
    <dbReference type="NCBI Taxonomy" id="1177154"/>
    <lineage>
        <taxon>Bacteria</taxon>
        <taxon>Pseudomonadati</taxon>
        <taxon>Pseudomonadota</taxon>
        <taxon>Gammaproteobacteria</taxon>
        <taxon>Oceanospirillales</taxon>
        <taxon>Alcanivoracaceae</taxon>
        <taxon>Alcanivorax</taxon>
    </lineage>
</organism>
<dbReference type="InterPro" id="IPR011257">
    <property type="entry name" value="DNA_glycosylase"/>
</dbReference>
<feature type="binding site" evidence="1">
    <location>
        <position position="13"/>
    </location>
    <ligand>
        <name>Zn(2+)</name>
        <dbReference type="ChEBI" id="CHEBI:29105"/>
    </ligand>
</feature>
<gene>
    <name evidence="2" type="ORF">Y5S_00118</name>
</gene>
<dbReference type="PANTHER" id="PTHR30037">
    <property type="entry name" value="DNA-3-METHYLADENINE GLYCOSYLASE 1"/>
    <property type="match status" value="1"/>
</dbReference>
<dbReference type="STRING" id="1177154.Y5S_00118"/>
<dbReference type="GO" id="GO:0046872">
    <property type="term" value="F:metal ion binding"/>
    <property type="evidence" value="ECO:0007669"/>
    <property type="project" value="UniProtKB-KW"/>
</dbReference>
<dbReference type="GO" id="GO:0008725">
    <property type="term" value="F:DNA-3-methyladenine glycosylase activity"/>
    <property type="evidence" value="ECO:0007669"/>
    <property type="project" value="InterPro"/>
</dbReference>
<name>A0A095SP44_9GAMM</name>
<dbReference type="PATRIC" id="fig|1177154.3.peg.119"/>
<feature type="binding site" evidence="1">
    <location>
        <position position="184"/>
    </location>
    <ligand>
        <name>Zn(2+)</name>
        <dbReference type="ChEBI" id="CHEBI:29105"/>
    </ligand>
</feature>
<dbReference type="Proteomes" id="UP000029444">
    <property type="component" value="Unassembled WGS sequence"/>
</dbReference>
<keyword evidence="3" id="KW-1185">Reference proteome</keyword>
<dbReference type="GO" id="GO:0006284">
    <property type="term" value="P:base-excision repair"/>
    <property type="evidence" value="ECO:0007669"/>
    <property type="project" value="InterPro"/>
</dbReference>
<dbReference type="OrthoDB" id="9807664at2"/>
<dbReference type="InterPro" id="IPR052891">
    <property type="entry name" value="DNA-3mA_glycosylase"/>
</dbReference>
<dbReference type="AlphaFoldDB" id="A0A095SP44"/>
<accession>A0A095SP44</accession>
<sequence length="204" mass="23140">MATIIGQDGRPRCSWYADAPDYPRYHDQEWGFPVADDIRLFEKVCLEGFQAGLSWRTILEKRDAFRDAFAGFDFHQLAAFDDSQVNALMDNAAIVRNRRKILSVINNARRAQEMVAEEGSLAVFFWSFEPDPASQAPPQSVTTSAESIALSRALKQRGWSFVGPTTCYAFMQAMGLINDHHFDCVIRERVTSARSHFVRPKKNS</sequence>
<dbReference type="eggNOG" id="COG2818">
    <property type="taxonomic scope" value="Bacteria"/>
</dbReference>
<keyword evidence="1" id="KW-0862">Zinc</keyword>
<proteinExistence type="predicted"/>
<reference evidence="2 3" key="1">
    <citation type="submission" date="2012-09" db="EMBL/GenBank/DDBJ databases">
        <title>Genome Sequence of alkane-degrading Bacterium Alcanivorax sp. 19-m-6.</title>
        <authorList>
            <person name="Lai Q."/>
            <person name="Shao Z."/>
        </authorList>
    </citation>
    <scope>NUCLEOTIDE SEQUENCE [LARGE SCALE GENOMIC DNA]</scope>
    <source>
        <strain evidence="2 3">19-m-6</strain>
    </source>
</reference>
<evidence type="ECO:0000256" key="1">
    <source>
        <dbReference type="PIRSR" id="PIRSR605019-1"/>
    </source>
</evidence>
<protein>
    <submittedName>
        <fullName evidence="2">DNA-3-methyladenine glycosylase I</fullName>
    </submittedName>
</protein>
<dbReference type="SUPFAM" id="SSF48150">
    <property type="entry name" value="DNA-glycosylase"/>
    <property type="match status" value="1"/>
</dbReference>
<evidence type="ECO:0000313" key="2">
    <source>
        <dbReference type="EMBL" id="KGD66451.1"/>
    </source>
</evidence>
<dbReference type="RefSeq" id="WP_035229361.1">
    <property type="nucleotide sequence ID" value="NZ_ARXV01000001.1"/>
</dbReference>
<dbReference type="InterPro" id="IPR005019">
    <property type="entry name" value="Adenine_glyco"/>
</dbReference>
<dbReference type="Gene3D" id="1.10.340.30">
    <property type="entry name" value="Hypothetical protein, domain 2"/>
    <property type="match status" value="1"/>
</dbReference>
<feature type="binding site" evidence="1">
    <location>
        <position position="26"/>
    </location>
    <ligand>
        <name>Zn(2+)</name>
        <dbReference type="ChEBI" id="CHEBI:29105"/>
    </ligand>
</feature>
<keyword evidence="1" id="KW-0479">Metal-binding</keyword>
<dbReference type="PANTHER" id="PTHR30037:SF4">
    <property type="entry name" value="DNA-3-METHYLADENINE GLYCOSYLASE I"/>
    <property type="match status" value="1"/>
</dbReference>
<comment type="caution">
    <text evidence="2">The sequence shown here is derived from an EMBL/GenBank/DDBJ whole genome shotgun (WGS) entry which is preliminary data.</text>
</comment>
<feature type="binding site" evidence="1">
    <location>
        <position position="180"/>
    </location>
    <ligand>
        <name>Zn(2+)</name>
        <dbReference type="ChEBI" id="CHEBI:29105"/>
    </ligand>
</feature>
<dbReference type="Pfam" id="PF03352">
    <property type="entry name" value="Adenine_glyco"/>
    <property type="match status" value="1"/>
</dbReference>
<evidence type="ECO:0000313" key="3">
    <source>
        <dbReference type="Proteomes" id="UP000029444"/>
    </source>
</evidence>
<dbReference type="EMBL" id="ARXV01000001">
    <property type="protein sequence ID" value="KGD66451.1"/>
    <property type="molecule type" value="Genomic_DNA"/>
</dbReference>